<dbReference type="InterPro" id="IPR050966">
    <property type="entry name" value="Glutamyl_endopeptidase"/>
</dbReference>
<dbReference type="PANTHER" id="PTHR15462:SF8">
    <property type="entry name" value="SERINE PROTEASE"/>
    <property type="match status" value="1"/>
</dbReference>
<dbReference type="OrthoDB" id="3693942at2759"/>
<reference evidence="3" key="1">
    <citation type="submission" date="2022-09" db="EMBL/GenBank/DDBJ databases">
        <title>Fusarium specimens isolated from Avocado Roots.</title>
        <authorList>
            <person name="Stajich J."/>
            <person name="Roper C."/>
            <person name="Heimlech-Rivalta G."/>
        </authorList>
    </citation>
    <scope>NUCLEOTIDE SEQUENCE</scope>
    <source>
        <strain evidence="3">CF00136</strain>
    </source>
</reference>
<accession>A0A9W8V9P9</accession>
<name>A0A9W8V9P9_9HYPO</name>
<dbReference type="InterPro" id="IPR043504">
    <property type="entry name" value="Peptidase_S1_PA_chymotrypsin"/>
</dbReference>
<feature type="region of interest" description="Disordered" evidence="2">
    <location>
        <begin position="220"/>
        <end position="248"/>
    </location>
</feature>
<dbReference type="Gene3D" id="2.40.10.10">
    <property type="entry name" value="Trypsin-like serine proteases"/>
    <property type="match status" value="1"/>
</dbReference>
<dbReference type="Proteomes" id="UP001152049">
    <property type="component" value="Unassembled WGS sequence"/>
</dbReference>
<proteinExistence type="predicted"/>
<dbReference type="SUPFAM" id="SSF50494">
    <property type="entry name" value="Trypsin-like serine proteases"/>
    <property type="match status" value="1"/>
</dbReference>
<sequence>MASISVNLPGRPAAWTLDQPTFTAPTEVAFNSAGFDSSEFSSAAFTSVDFSSTGFQNATESVINKHEASLADVAIPRDAGMVRSIVKIESRFANKHTGHSIWKIGTGWLVRPDLIVTGGDVVYDAEYQLGAATQVKCYIGYRGSASSEIQPRYGQRVTFSADWIDGSEKRSRDIAFIQVAEPFAVEAGKTPETEPVTTQEKPTVPAPVIAQCTSCSGHVTPEPVAQSEPIPEVSQPEISKPAEPEAKESDLVIPAPTVETVEPPTEPDHGFVEVNNTPDSSVAEEADPFYEVLKTVSQVDTKTLVIESSLIDDVGQFVSVAAGSLLHYVVGAESISSGKATKLPGVSERSLLAEASLQAILAIEQSPELDEIIAIMKQNWTANAHQVDQVADLLAPYLAEAARQIVEYHQEDDIEQVSGSKKLKRRNLAIRSLSGSETTKDFVKGLFGPTLPLAGREEVFSSLGPVLRAAVTAFEQQLVSQTGKTAIEEHVPKLLKKYQGVAAAAPDIQATRVLLQRAIMADSAYQALESLPQAKLSVLKLIPLDSVSLDSENIFDFLKRVIQRVGPVCLHDAKQAIQKFIPLLLDPSAKAPATVAPIPAKSVSNKFALRDFLSRKQGSVKVSRNLARD</sequence>
<evidence type="ECO:0000313" key="3">
    <source>
        <dbReference type="EMBL" id="KAJ4251364.1"/>
    </source>
</evidence>
<evidence type="ECO:0000313" key="4">
    <source>
        <dbReference type="Proteomes" id="UP001152049"/>
    </source>
</evidence>
<organism evidence="3 4">
    <name type="scientific">Fusarium torreyae</name>
    <dbReference type="NCBI Taxonomy" id="1237075"/>
    <lineage>
        <taxon>Eukaryota</taxon>
        <taxon>Fungi</taxon>
        <taxon>Dikarya</taxon>
        <taxon>Ascomycota</taxon>
        <taxon>Pezizomycotina</taxon>
        <taxon>Sordariomycetes</taxon>
        <taxon>Hypocreomycetidae</taxon>
        <taxon>Hypocreales</taxon>
        <taxon>Nectriaceae</taxon>
        <taxon>Fusarium</taxon>
    </lineage>
</organism>
<dbReference type="AlphaFoldDB" id="A0A9W8V9P9"/>
<comment type="caution">
    <text evidence="3">The sequence shown here is derived from an EMBL/GenBank/DDBJ whole genome shotgun (WGS) entry which is preliminary data.</text>
</comment>
<dbReference type="InterPro" id="IPR009003">
    <property type="entry name" value="Peptidase_S1_PA"/>
</dbReference>
<protein>
    <submittedName>
        <fullName evidence="3">Uncharacterized protein</fullName>
    </submittedName>
</protein>
<evidence type="ECO:0000256" key="2">
    <source>
        <dbReference type="SAM" id="MobiDB-lite"/>
    </source>
</evidence>
<dbReference type="PANTHER" id="PTHR15462">
    <property type="entry name" value="SERINE PROTEASE"/>
    <property type="match status" value="1"/>
</dbReference>
<evidence type="ECO:0000256" key="1">
    <source>
        <dbReference type="ARBA" id="ARBA00022729"/>
    </source>
</evidence>
<keyword evidence="1" id="KW-0732">Signal</keyword>
<gene>
    <name evidence="3" type="ORF">NW762_011345</name>
</gene>
<dbReference type="EMBL" id="JAOQAZ010000028">
    <property type="protein sequence ID" value="KAJ4251364.1"/>
    <property type="molecule type" value="Genomic_DNA"/>
</dbReference>
<keyword evidence="4" id="KW-1185">Reference proteome</keyword>